<dbReference type="Pfam" id="PF02870">
    <property type="entry name" value="Methyltransf_1N"/>
    <property type="match status" value="1"/>
</dbReference>
<evidence type="ECO:0000313" key="17">
    <source>
        <dbReference type="Proteomes" id="UP000199308"/>
    </source>
</evidence>
<dbReference type="EC" id="2.1.1.63" evidence="12"/>
<dbReference type="SMART" id="SM00342">
    <property type="entry name" value="HTH_ARAC"/>
    <property type="match status" value="1"/>
</dbReference>
<dbReference type="GO" id="GO:0043565">
    <property type="term" value="F:sequence-specific DNA binding"/>
    <property type="evidence" value="ECO:0007669"/>
    <property type="project" value="InterPro"/>
</dbReference>
<dbReference type="GO" id="GO:0008270">
    <property type="term" value="F:zinc ion binding"/>
    <property type="evidence" value="ECO:0007669"/>
    <property type="project" value="InterPro"/>
</dbReference>
<feature type="active site" description="Nucleophile; methyl group acceptor from either O6-methylguanine or O4-methylthymine" evidence="13">
    <location>
        <position position="318"/>
    </location>
</feature>
<name>A0A1I0E9A8_THASX</name>
<dbReference type="PROSITE" id="PS00374">
    <property type="entry name" value="MGMT"/>
    <property type="match status" value="1"/>
</dbReference>
<dbReference type="GO" id="GO:0003908">
    <property type="term" value="F:methylated-DNA-[protein]-cysteine S-methyltransferase activity"/>
    <property type="evidence" value="ECO:0007669"/>
    <property type="project" value="UniProtKB-UniRule"/>
</dbReference>
<dbReference type="STRING" id="349064.SAMN05660429_01758"/>
<evidence type="ECO:0000256" key="2">
    <source>
        <dbReference type="ARBA" id="ARBA00008711"/>
    </source>
</evidence>
<dbReference type="InterPro" id="IPR023546">
    <property type="entry name" value="MGMT"/>
</dbReference>
<dbReference type="Gene3D" id="3.40.10.10">
    <property type="entry name" value="DNA Methylphosphotriester Repair Domain"/>
    <property type="match status" value="1"/>
</dbReference>
<keyword evidence="4 12" id="KW-0489">Methyltransferase</keyword>
<evidence type="ECO:0000256" key="5">
    <source>
        <dbReference type="ARBA" id="ARBA00022679"/>
    </source>
</evidence>
<dbReference type="HAMAP" id="MF_00772">
    <property type="entry name" value="OGT"/>
    <property type="match status" value="1"/>
</dbReference>
<dbReference type="SUPFAM" id="SSF46689">
    <property type="entry name" value="Homeodomain-like"/>
    <property type="match status" value="1"/>
</dbReference>
<evidence type="ECO:0000256" key="9">
    <source>
        <dbReference type="ARBA" id="ARBA00023163"/>
    </source>
</evidence>
<protein>
    <recommendedName>
        <fullName evidence="12">Methylated-DNA--protein-cysteine methyltransferase</fullName>
        <ecNumber evidence="12">2.1.1.63</ecNumber>
    </recommendedName>
    <alternativeName>
        <fullName evidence="12">6-O-methylguanine-DNA methyltransferase</fullName>
        <shortName evidence="12">MGMT</shortName>
    </alternativeName>
    <alternativeName>
        <fullName evidence="12">O-6-methylguanine-DNA-alkyltransferase</fullName>
    </alternativeName>
</protein>
<keyword evidence="14" id="KW-0479">Metal-binding</keyword>
<dbReference type="PANTHER" id="PTHR10815">
    <property type="entry name" value="METHYLATED-DNA--PROTEIN-CYSTEINE METHYLTRANSFERASE"/>
    <property type="match status" value="1"/>
</dbReference>
<dbReference type="InterPro" id="IPR036388">
    <property type="entry name" value="WH-like_DNA-bd_sf"/>
</dbReference>
<feature type="active site" description="Nucleophile; methyl group acceptor" evidence="12">
    <location>
        <position position="318"/>
    </location>
</feature>
<reference evidence="16 17" key="1">
    <citation type="submission" date="2016-10" db="EMBL/GenBank/DDBJ databases">
        <authorList>
            <person name="de Groot N.N."/>
        </authorList>
    </citation>
    <scope>NUCLEOTIDE SEQUENCE [LARGE SCALE GENOMIC DNA]</scope>
    <source>
        <strain evidence="16 17">DSM 19706</strain>
    </source>
</reference>
<dbReference type="OrthoDB" id="9811249at2"/>
<keyword evidence="6 12" id="KW-0227">DNA damage</keyword>
<dbReference type="InterPro" id="IPR018060">
    <property type="entry name" value="HTH_AraC"/>
</dbReference>
<comment type="function">
    <text evidence="12">Involved in the cellular defense against the biological effects of O6-methylguanine (O6-MeG) and O4-methylthymine (O4-MeT) in DNA. Repairs the methylated nucleobase in DNA by stoichiometrically transferring the methyl group to a cysteine residue in the enzyme. This is a suicide reaction: the enzyme is irreversibly inactivated.</text>
</comment>
<dbReference type="InterPro" id="IPR014048">
    <property type="entry name" value="MethylDNA_cys_MeTrfase_DNA-bd"/>
</dbReference>
<evidence type="ECO:0000256" key="4">
    <source>
        <dbReference type="ARBA" id="ARBA00022603"/>
    </source>
</evidence>
<dbReference type="SUPFAM" id="SSF53155">
    <property type="entry name" value="Methylated DNA-protein cysteine methyltransferase domain"/>
    <property type="match status" value="1"/>
</dbReference>
<dbReference type="InterPro" id="IPR004026">
    <property type="entry name" value="Ada_DNA_repair_Zn-bd"/>
</dbReference>
<feature type="binding site" evidence="14">
    <location>
        <position position="38"/>
    </location>
    <ligand>
        <name>Zn(2+)</name>
        <dbReference type="ChEBI" id="CHEBI:29105"/>
    </ligand>
</feature>
<dbReference type="Pfam" id="PF12833">
    <property type="entry name" value="HTH_18"/>
    <property type="match status" value="1"/>
</dbReference>
<dbReference type="InterPro" id="IPR008332">
    <property type="entry name" value="MethylG_MeTrfase_N"/>
</dbReference>
<feature type="active site" description="Nucleophile; methyl group acceptor from methylphosphotriester" evidence="13">
    <location>
        <position position="38"/>
    </location>
</feature>
<dbReference type="GO" id="GO:0032259">
    <property type="term" value="P:methylation"/>
    <property type="evidence" value="ECO:0007669"/>
    <property type="project" value="UniProtKB-KW"/>
</dbReference>
<evidence type="ECO:0000256" key="6">
    <source>
        <dbReference type="ARBA" id="ARBA00022763"/>
    </source>
</evidence>
<keyword evidence="9" id="KW-0804">Transcription</keyword>
<dbReference type="PROSITE" id="PS01124">
    <property type="entry name" value="HTH_ARAC_FAMILY_2"/>
    <property type="match status" value="1"/>
</dbReference>
<evidence type="ECO:0000256" key="1">
    <source>
        <dbReference type="ARBA" id="ARBA00001286"/>
    </source>
</evidence>
<keyword evidence="5 12" id="KW-0808">Transferase</keyword>
<evidence type="ECO:0000256" key="13">
    <source>
        <dbReference type="PIRSR" id="PIRSR000409-1"/>
    </source>
</evidence>
<keyword evidence="3 12" id="KW-0963">Cytoplasm</keyword>
<comment type="catalytic activity">
    <reaction evidence="1 12">
        <text>a 4-O-methyl-thymidine in DNA + L-cysteinyl-[protein] = a thymidine in DNA + S-methyl-L-cysteinyl-[protein]</text>
        <dbReference type="Rhea" id="RHEA:53428"/>
        <dbReference type="Rhea" id="RHEA-COMP:10131"/>
        <dbReference type="Rhea" id="RHEA-COMP:10132"/>
        <dbReference type="Rhea" id="RHEA-COMP:13555"/>
        <dbReference type="Rhea" id="RHEA-COMP:13556"/>
        <dbReference type="ChEBI" id="CHEBI:29950"/>
        <dbReference type="ChEBI" id="CHEBI:82612"/>
        <dbReference type="ChEBI" id="CHEBI:137386"/>
        <dbReference type="ChEBI" id="CHEBI:137387"/>
        <dbReference type="EC" id="2.1.1.63"/>
    </reaction>
</comment>
<feature type="binding site" evidence="14">
    <location>
        <position position="69"/>
    </location>
    <ligand>
        <name>Zn(2+)</name>
        <dbReference type="ChEBI" id="CHEBI:29105"/>
    </ligand>
</feature>
<evidence type="ECO:0000256" key="12">
    <source>
        <dbReference type="HAMAP-Rule" id="MF_00772"/>
    </source>
</evidence>
<dbReference type="InterPro" id="IPR016221">
    <property type="entry name" value="Bifunct_regulatory_prot_Ada"/>
</dbReference>
<dbReference type="Gene3D" id="1.10.10.10">
    <property type="entry name" value="Winged helix-like DNA-binding domain superfamily/Winged helix DNA-binding domain"/>
    <property type="match status" value="1"/>
</dbReference>
<evidence type="ECO:0000256" key="14">
    <source>
        <dbReference type="PIRSR" id="PIRSR000409-3"/>
    </source>
</evidence>
<feature type="domain" description="HTH araC/xylS-type" evidence="15">
    <location>
        <begin position="102"/>
        <end position="182"/>
    </location>
</feature>
<proteinExistence type="inferred from homology"/>
<dbReference type="GO" id="GO:0003700">
    <property type="term" value="F:DNA-binding transcription factor activity"/>
    <property type="evidence" value="ECO:0007669"/>
    <property type="project" value="InterPro"/>
</dbReference>
<evidence type="ECO:0000313" key="16">
    <source>
        <dbReference type="EMBL" id="SET41025.1"/>
    </source>
</evidence>
<dbReference type="GO" id="GO:0005737">
    <property type="term" value="C:cytoplasm"/>
    <property type="evidence" value="ECO:0007669"/>
    <property type="project" value="UniProtKB-SubCell"/>
</dbReference>
<keyword evidence="10 12" id="KW-0234">DNA repair</keyword>
<feature type="binding site" evidence="14">
    <location>
        <position position="42"/>
    </location>
    <ligand>
        <name>Zn(2+)</name>
        <dbReference type="ChEBI" id="CHEBI:29105"/>
    </ligand>
</feature>
<dbReference type="PANTHER" id="PTHR10815:SF5">
    <property type="entry name" value="METHYLATED-DNA--PROTEIN-CYSTEINE METHYLTRANSFERASE"/>
    <property type="match status" value="1"/>
</dbReference>
<keyword evidence="7" id="KW-0805">Transcription regulation</keyword>
<comment type="subcellular location">
    <subcellularLocation>
        <location evidence="12">Cytoplasm</location>
    </subcellularLocation>
</comment>
<dbReference type="CDD" id="cd06445">
    <property type="entry name" value="ATase"/>
    <property type="match status" value="1"/>
</dbReference>
<dbReference type="SUPFAM" id="SSF57884">
    <property type="entry name" value="Ada DNA repair protein, N-terminal domain (N-Ada 10)"/>
    <property type="match status" value="1"/>
</dbReference>
<dbReference type="Pfam" id="PF02805">
    <property type="entry name" value="Ada_Zn_binding"/>
    <property type="match status" value="1"/>
</dbReference>
<dbReference type="AlphaFoldDB" id="A0A1I0E9A8"/>
<dbReference type="NCBIfam" id="TIGR00589">
    <property type="entry name" value="ogt"/>
    <property type="match status" value="1"/>
</dbReference>
<dbReference type="InterPro" id="IPR035451">
    <property type="entry name" value="Ada-like_dom_sf"/>
</dbReference>
<keyword evidence="8" id="KW-0010">Activator</keyword>
<dbReference type="Gene3D" id="3.30.160.70">
    <property type="entry name" value="Methylated DNA-protein cysteine methyltransferase domain"/>
    <property type="match status" value="1"/>
</dbReference>
<comment type="cofactor">
    <cofactor evidence="14">
        <name>Zn(2+)</name>
        <dbReference type="ChEBI" id="CHEBI:29105"/>
    </cofactor>
    <text evidence="14">Binds 1 zinc ion per subunit.</text>
</comment>
<dbReference type="InterPro" id="IPR001497">
    <property type="entry name" value="MethylDNA_cys_MeTrfase_AS"/>
</dbReference>
<dbReference type="SUPFAM" id="SSF46767">
    <property type="entry name" value="Methylated DNA-protein cysteine methyltransferase, C-terminal domain"/>
    <property type="match status" value="1"/>
</dbReference>
<dbReference type="Proteomes" id="UP000199308">
    <property type="component" value="Unassembled WGS sequence"/>
</dbReference>
<dbReference type="InterPro" id="IPR009057">
    <property type="entry name" value="Homeodomain-like_sf"/>
</dbReference>
<dbReference type="FunFam" id="1.10.10.10:FF:000214">
    <property type="entry name" value="Methylated-DNA--protein-cysteine methyltransferase"/>
    <property type="match status" value="1"/>
</dbReference>
<accession>A0A1I0E9A8</accession>
<dbReference type="GO" id="GO:0006307">
    <property type="term" value="P:DNA alkylation repair"/>
    <property type="evidence" value="ECO:0007669"/>
    <property type="project" value="UniProtKB-UniRule"/>
</dbReference>
<dbReference type="PIRSF" id="PIRSF000409">
    <property type="entry name" value="Ada"/>
    <property type="match status" value="1"/>
</dbReference>
<dbReference type="InterPro" id="IPR036217">
    <property type="entry name" value="MethylDNA_cys_MeTrfase_DNAb"/>
</dbReference>
<comment type="catalytic activity">
    <reaction evidence="11 12">
        <text>a 6-O-methyl-2'-deoxyguanosine in DNA + L-cysteinyl-[protein] = S-methyl-L-cysteinyl-[protein] + a 2'-deoxyguanosine in DNA</text>
        <dbReference type="Rhea" id="RHEA:24000"/>
        <dbReference type="Rhea" id="RHEA-COMP:10131"/>
        <dbReference type="Rhea" id="RHEA-COMP:10132"/>
        <dbReference type="Rhea" id="RHEA-COMP:11367"/>
        <dbReference type="Rhea" id="RHEA-COMP:11368"/>
        <dbReference type="ChEBI" id="CHEBI:29950"/>
        <dbReference type="ChEBI" id="CHEBI:82612"/>
        <dbReference type="ChEBI" id="CHEBI:85445"/>
        <dbReference type="ChEBI" id="CHEBI:85448"/>
        <dbReference type="EC" id="2.1.1.63"/>
    </reaction>
</comment>
<evidence type="ECO:0000256" key="3">
    <source>
        <dbReference type="ARBA" id="ARBA00022490"/>
    </source>
</evidence>
<dbReference type="EMBL" id="FOHK01000007">
    <property type="protein sequence ID" value="SET41025.1"/>
    <property type="molecule type" value="Genomic_DNA"/>
</dbReference>
<gene>
    <name evidence="16" type="ORF">SAMN05660429_01758</name>
</gene>
<comment type="miscellaneous">
    <text evidence="12">This enzyme catalyzes only one turnover and therefore is not strictly catalytic. According to one definition, an enzyme is a biocatalyst that acts repeatedly and over many reaction cycles.</text>
</comment>
<evidence type="ECO:0000256" key="10">
    <source>
        <dbReference type="ARBA" id="ARBA00023204"/>
    </source>
</evidence>
<feature type="binding site" evidence="14">
    <location>
        <position position="72"/>
    </location>
    <ligand>
        <name>Zn(2+)</name>
        <dbReference type="ChEBI" id="CHEBI:29105"/>
    </ligand>
</feature>
<evidence type="ECO:0000256" key="11">
    <source>
        <dbReference type="ARBA" id="ARBA00049348"/>
    </source>
</evidence>
<dbReference type="RefSeq" id="WP_093329335.1">
    <property type="nucleotide sequence ID" value="NZ_AP027363.1"/>
</dbReference>
<evidence type="ECO:0000256" key="8">
    <source>
        <dbReference type="ARBA" id="ARBA00023159"/>
    </source>
</evidence>
<organism evidence="16 17">
    <name type="scientific">Thalassotalea agarivorans</name>
    <name type="common">Thalassomonas agarivorans</name>
    <dbReference type="NCBI Taxonomy" id="349064"/>
    <lineage>
        <taxon>Bacteria</taxon>
        <taxon>Pseudomonadati</taxon>
        <taxon>Pseudomonadota</taxon>
        <taxon>Gammaproteobacteria</taxon>
        <taxon>Alteromonadales</taxon>
        <taxon>Colwelliaceae</taxon>
        <taxon>Thalassotalea</taxon>
    </lineage>
</organism>
<dbReference type="Gene3D" id="1.10.10.60">
    <property type="entry name" value="Homeodomain-like"/>
    <property type="match status" value="1"/>
</dbReference>
<keyword evidence="14" id="KW-0862">Zinc</keyword>
<dbReference type="Pfam" id="PF01035">
    <property type="entry name" value="DNA_binding_1"/>
    <property type="match status" value="1"/>
</dbReference>
<comment type="similarity">
    <text evidence="2 12">Belongs to the MGMT family.</text>
</comment>
<keyword evidence="17" id="KW-1185">Reference proteome</keyword>
<dbReference type="InterPro" id="IPR036631">
    <property type="entry name" value="MGMT_N_sf"/>
</dbReference>
<evidence type="ECO:0000256" key="7">
    <source>
        <dbReference type="ARBA" id="ARBA00023015"/>
    </source>
</evidence>
<sequence>MWITQPQLIEEYYQALVAKDSHYLGTFYVGVTSTGIFCIPTCTARKPKLANVKFYSELKDALDEGFRPCKVCNPGQNAFSAPEAVTAAMSLVKANPQIKVGDSMLRQHNIAPEKVRRWFNKHYGMTFQAYQRMSRINQAFQQVQAGEKTADLAMDSGYDSLSGFGYTFKKLVGKSPQKNRKNRLLLDRFDTPLGPMFVCASDDGICLLEFVDRRGLENEFKDIQRKLDAVILAGENNHIQQCKQELAQYFAHKRQSFSVALDAPGSEFQQRVWYQLQQIPYGQTRSYQQQAEHIGQPTATRAVANANGHNRIAIIIPCHRVIGKDGSLTGYGGGLARKQWLLNLEQG</sequence>
<evidence type="ECO:0000259" key="15">
    <source>
        <dbReference type="PROSITE" id="PS01124"/>
    </source>
</evidence>